<dbReference type="AlphaFoldDB" id="A0A2T6BNS2"/>
<dbReference type="OrthoDB" id="9813612at2"/>
<accession>A0A2T6BNS2</accession>
<dbReference type="InterPro" id="IPR015422">
    <property type="entry name" value="PyrdxlP-dep_Trfase_small"/>
</dbReference>
<gene>
    <name evidence="5" type="ORF">C8N43_2367</name>
</gene>
<evidence type="ECO:0000313" key="5">
    <source>
        <dbReference type="EMBL" id="PTX57696.1"/>
    </source>
</evidence>
<dbReference type="InterPro" id="IPR004839">
    <property type="entry name" value="Aminotransferase_I/II_large"/>
</dbReference>
<dbReference type="Gene3D" id="3.40.640.10">
    <property type="entry name" value="Type I PLP-dependent aspartate aminotransferase-like (Major domain)"/>
    <property type="match status" value="1"/>
</dbReference>
<keyword evidence="6" id="KW-1185">Reference proteome</keyword>
<comment type="caution">
    <text evidence="5">The sequence shown here is derived from an EMBL/GenBank/DDBJ whole genome shotgun (WGS) entry which is preliminary data.</text>
</comment>
<evidence type="ECO:0000313" key="6">
    <source>
        <dbReference type="Proteomes" id="UP000243978"/>
    </source>
</evidence>
<dbReference type="Proteomes" id="UP000243978">
    <property type="component" value="Unassembled WGS sequence"/>
</dbReference>
<dbReference type="InterPro" id="IPR015421">
    <property type="entry name" value="PyrdxlP-dep_Trfase_major"/>
</dbReference>
<dbReference type="Pfam" id="PF00155">
    <property type="entry name" value="Aminotran_1_2"/>
    <property type="match status" value="1"/>
</dbReference>
<protein>
    <submittedName>
        <fullName evidence="5">Aspartate/methionine/tyrosine aminotransferase</fullName>
    </submittedName>
</protein>
<dbReference type="PANTHER" id="PTHR42832:SF3">
    <property type="entry name" value="L-GLUTAMINE--4-(METHYLSULFANYL)-2-OXOBUTANOATE AMINOTRANSFERASE"/>
    <property type="match status" value="1"/>
</dbReference>
<evidence type="ECO:0000259" key="4">
    <source>
        <dbReference type="Pfam" id="PF00155"/>
    </source>
</evidence>
<feature type="domain" description="Aminotransferase class I/classII large" evidence="4">
    <location>
        <begin position="34"/>
        <end position="374"/>
    </location>
</feature>
<keyword evidence="2 5" id="KW-0032">Aminotransferase</keyword>
<dbReference type="PANTHER" id="PTHR42832">
    <property type="entry name" value="AMINO ACID AMINOTRANSFERASE"/>
    <property type="match status" value="1"/>
</dbReference>
<evidence type="ECO:0000256" key="1">
    <source>
        <dbReference type="ARBA" id="ARBA00001933"/>
    </source>
</evidence>
<evidence type="ECO:0000256" key="3">
    <source>
        <dbReference type="ARBA" id="ARBA00022679"/>
    </source>
</evidence>
<dbReference type="CDD" id="cd00609">
    <property type="entry name" value="AAT_like"/>
    <property type="match status" value="1"/>
</dbReference>
<reference evidence="5 6" key="1">
    <citation type="submission" date="2018-04" db="EMBL/GenBank/DDBJ databases">
        <title>Genomic Encyclopedia of Archaeal and Bacterial Type Strains, Phase II (KMG-II): from individual species to whole genera.</title>
        <authorList>
            <person name="Goeker M."/>
        </authorList>
    </citation>
    <scope>NUCLEOTIDE SEQUENCE [LARGE SCALE GENOMIC DNA]</scope>
    <source>
        <strain evidence="5 6">DSM 100977</strain>
    </source>
</reference>
<dbReference type="RefSeq" id="WP_107845772.1">
    <property type="nucleotide sequence ID" value="NZ_QBKS01000001.1"/>
</dbReference>
<dbReference type="SUPFAM" id="SSF53383">
    <property type="entry name" value="PLP-dependent transferases"/>
    <property type="match status" value="1"/>
</dbReference>
<dbReference type="GO" id="GO:0008483">
    <property type="term" value="F:transaminase activity"/>
    <property type="evidence" value="ECO:0007669"/>
    <property type="project" value="UniProtKB-KW"/>
</dbReference>
<dbReference type="GO" id="GO:0030170">
    <property type="term" value="F:pyridoxal phosphate binding"/>
    <property type="evidence" value="ECO:0007669"/>
    <property type="project" value="InterPro"/>
</dbReference>
<dbReference type="InterPro" id="IPR050881">
    <property type="entry name" value="LL-DAP_aminotransferase"/>
</dbReference>
<organism evidence="5 6">
    <name type="scientific">Litoreibacter ponti</name>
    <dbReference type="NCBI Taxonomy" id="1510457"/>
    <lineage>
        <taxon>Bacteria</taxon>
        <taxon>Pseudomonadati</taxon>
        <taxon>Pseudomonadota</taxon>
        <taxon>Alphaproteobacteria</taxon>
        <taxon>Rhodobacterales</taxon>
        <taxon>Roseobacteraceae</taxon>
        <taxon>Litoreibacter</taxon>
    </lineage>
</organism>
<dbReference type="Gene3D" id="3.90.1150.10">
    <property type="entry name" value="Aspartate Aminotransferase, domain 1"/>
    <property type="match status" value="1"/>
</dbReference>
<proteinExistence type="predicted"/>
<name>A0A2T6BNS2_9RHOB</name>
<evidence type="ECO:0000256" key="2">
    <source>
        <dbReference type="ARBA" id="ARBA00022576"/>
    </source>
</evidence>
<comment type="cofactor">
    <cofactor evidence="1">
        <name>pyridoxal 5'-phosphate</name>
        <dbReference type="ChEBI" id="CHEBI:597326"/>
    </cofactor>
</comment>
<keyword evidence="3 5" id="KW-0808">Transferase</keyword>
<sequence>MDFPERFSNLPPYAFPRLRTLLAGLEPGGAPVDMTIGSPLHPFPHWITDIIAEHAAGFGPYPPNDGTPELRQAIADWAARRYGVSLDPATQILPLNGTREGLFNSCLALCPEEKNGRPAILMPNPFYQVYAVAALAVGAEPIYVPAAAETGFLPDFGALSKDVLNRTALAYLCSPSNPQGAVATPDYWAELLALAETYDFKVFADECYSEIYRDTAPMGALTAGKDHDPERVMLFNSLSKRSNLAGLRSGFAASGPKNIQAMKSLRNYAGAPLALPLQRVAEKVWADEAHVEANRALYREKLEFCDDLFGDVPGFVAPEAGFFLWLPVEDGEEMTKTLWTQTGVKVLPGAYLGRDYRGTNPGKTYIRVALVAPMNELQPGLRALKSCAYG</sequence>
<dbReference type="InterPro" id="IPR015424">
    <property type="entry name" value="PyrdxlP-dep_Trfase"/>
</dbReference>
<dbReference type="EMBL" id="QBKS01000001">
    <property type="protein sequence ID" value="PTX57696.1"/>
    <property type="molecule type" value="Genomic_DNA"/>
</dbReference>